<dbReference type="EMBL" id="CAFBLP010000110">
    <property type="protein sequence ID" value="CAB4891278.1"/>
    <property type="molecule type" value="Genomic_DNA"/>
</dbReference>
<accession>A0A6J7FBS2</accession>
<name>A0A6J7FBS2_9ZZZZ</name>
<feature type="compositionally biased region" description="Low complexity" evidence="1">
    <location>
        <begin position="33"/>
        <end position="43"/>
    </location>
</feature>
<protein>
    <submittedName>
        <fullName evidence="2">Unannotated protein</fullName>
    </submittedName>
</protein>
<dbReference type="AlphaFoldDB" id="A0A6J7FBS2"/>
<evidence type="ECO:0000256" key="1">
    <source>
        <dbReference type="SAM" id="MobiDB-lite"/>
    </source>
</evidence>
<reference evidence="2" key="1">
    <citation type="submission" date="2020-05" db="EMBL/GenBank/DDBJ databases">
        <authorList>
            <person name="Chiriac C."/>
            <person name="Salcher M."/>
            <person name="Ghai R."/>
            <person name="Kavagutti S V."/>
        </authorList>
    </citation>
    <scope>NUCLEOTIDE SEQUENCE</scope>
</reference>
<dbReference type="PROSITE" id="PS51257">
    <property type="entry name" value="PROKAR_LIPOPROTEIN"/>
    <property type="match status" value="1"/>
</dbReference>
<organism evidence="2">
    <name type="scientific">freshwater metagenome</name>
    <dbReference type="NCBI Taxonomy" id="449393"/>
    <lineage>
        <taxon>unclassified sequences</taxon>
        <taxon>metagenomes</taxon>
        <taxon>ecological metagenomes</taxon>
    </lineage>
</organism>
<proteinExistence type="predicted"/>
<gene>
    <name evidence="2" type="ORF">UFOPK3376_02854</name>
</gene>
<sequence>MKAKSLAALGAVVFLSLTACGSSKKASLTEATSAAGTEATSQTDNTPGQGLGTIPPFSVPNLPGVSSDCMALIQTMAGAFSGQDVNSLDALPEALNKLAATAPDNMQADFKTMAEGYAKLAKLYTKYNNDFTKLLTDPDAAKFFSDPAFTAAADRVSKYMETQCPSS</sequence>
<feature type="region of interest" description="Disordered" evidence="1">
    <location>
        <begin position="33"/>
        <end position="57"/>
    </location>
</feature>
<evidence type="ECO:0000313" key="2">
    <source>
        <dbReference type="EMBL" id="CAB4891278.1"/>
    </source>
</evidence>